<dbReference type="PRINTS" id="PR01217">
    <property type="entry name" value="PRICHEXTENSN"/>
</dbReference>
<evidence type="ECO:0000313" key="3">
    <source>
        <dbReference type="EMBL" id="NEZ63528.1"/>
    </source>
</evidence>
<dbReference type="AlphaFoldDB" id="A0A6M0S514"/>
<dbReference type="CDD" id="cd05379">
    <property type="entry name" value="CAP_bacterial"/>
    <property type="match status" value="1"/>
</dbReference>
<proteinExistence type="predicted"/>
<dbReference type="SUPFAM" id="SSF51120">
    <property type="entry name" value="beta-Roll"/>
    <property type="match status" value="1"/>
</dbReference>
<feature type="compositionally biased region" description="Pro residues" evidence="1">
    <location>
        <begin position="143"/>
        <end position="294"/>
    </location>
</feature>
<dbReference type="InterPro" id="IPR011049">
    <property type="entry name" value="Serralysin-like_metalloprot_C"/>
</dbReference>
<dbReference type="SUPFAM" id="SSF55797">
    <property type="entry name" value="PR-1-like"/>
    <property type="match status" value="1"/>
</dbReference>
<dbReference type="Pfam" id="PF00353">
    <property type="entry name" value="HemolysinCabind"/>
    <property type="match status" value="2"/>
</dbReference>
<reference evidence="3 4" key="1">
    <citation type="journal article" date="2020" name="Microb. Ecol.">
        <title>Ecogenomics of the Marine Benthic Filamentous Cyanobacterium Adonisia.</title>
        <authorList>
            <person name="Walter J.M."/>
            <person name="Coutinho F.H."/>
            <person name="Leomil L."/>
            <person name="Hargreaves P.I."/>
            <person name="Campeao M.E."/>
            <person name="Vieira V.V."/>
            <person name="Silva B.S."/>
            <person name="Fistarol G.O."/>
            <person name="Salomon P.S."/>
            <person name="Sawabe T."/>
            <person name="Mino S."/>
            <person name="Hosokawa M."/>
            <person name="Miyashita H."/>
            <person name="Maruyama F."/>
            <person name="van Verk M.C."/>
            <person name="Dutilh B.E."/>
            <person name="Thompson C.C."/>
            <person name="Thompson F.L."/>
        </authorList>
    </citation>
    <scope>NUCLEOTIDE SEQUENCE [LARGE SCALE GENOMIC DNA]</scope>
    <source>
        <strain evidence="3 4">CCMR0082</strain>
    </source>
</reference>
<name>A0A6M0S514_9CYAN</name>
<dbReference type="InterPro" id="IPR001343">
    <property type="entry name" value="Hemolysn_Ca-bd"/>
</dbReference>
<gene>
    <name evidence="3" type="ORF">D0962_12165</name>
</gene>
<evidence type="ECO:0000313" key="4">
    <source>
        <dbReference type="Proteomes" id="UP000473574"/>
    </source>
</evidence>
<dbReference type="Proteomes" id="UP000473574">
    <property type="component" value="Unassembled WGS sequence"/>
</dbReference>
<dbReference type="GO" id="GO:0005509">
    <property type="term" value="F:calcium ion binding"/>
    <property type="evidence" value="ECO:0007669"/>
    <property type="project" value="InterPro"/>
</dbReference>
<dbReference type="Pfam" id="PF00188">
    <property type="entry name" value="CAP"/>
    <property type="match status" value="1"/>
</dbReference>
<feature type="compositionally biased region" description="Basic and acidic residues" evidence="1">
    <location>
        <begin position="336"/>
        <end position="347"/>
    </location>
</feature>
<protein>
    <recommendedName>
        <fullName evidence="2">SCP domain-containing protein</fullName>
    </recommendedName>
</protein>
<feature type="region of interest" description="Disordered" evidence="1">
    <location>
        <begin position="139"/>
        <end position="357"/>
    </location>
</feature>
<dbReference type="PANTHER" id="PTHR31157:SF1">
    <property type="entry name" value="SCP DOMAIN-CONTAINING PROTEIN"/>
    <property type="match status" value="1"/>
</dbReference>
<organism evidence="3 4">
    <name type="scientific">Adonisia turfae CCMR0082</name>
    <dbReference type="NCBI Taxonomy" id="2304604"/>
    <lineage>
        <taxon>Bacteria</taxon>
        <taxon>Bacillati</taxon>
        <taxon>Cyanobacteriota</taxon>
        <taxon>Adonisia</taxon>
        <taxon>Adonisia turfae</taxon>
    </lineage>
</organism>
<dbReference type="Gene3D" id="2.150.10.10">
    <property type="entry name" value="Serralysin-like metalloprotease, C-terminal"/>
    <property type="match status" value="2"/>
</dbReference>
<dbReference type="InterPro" id="IPR035940">
    <property type="entry name" value="CAP_sf"/>
</dbReference>
<dbReference type="Gene3D" id="3.40.33.10">
    <property type="entry name" value="CAP"/>
    <property type="match status" value="1"/>
</dbReference>
<dbReference type="RefSeq" id="WP_163663054.1">
    <property type="nucleotide sequence ID" value="NZ_QZCE01000002.1"/>
</dbReference>
<evidence type="ECO:0000259" key="2">
    <source>
        <dbReference type="Pfam" id="PF00188"/>
    </source>
</evidence>
<dbReference type="PANTHER" id="PTHR31157">
    <property type="entry name" value="SCP DOMAIN-CONTAINING PROTEIN"/>
    <property type="match status" value="1"/>
</dbReference>
<comment type="caution">
    <text evidence="3">The sequence shown here is derived from an EMBL/GenBank/DDBJ whole genome shotgun (WGS) entry which is preliminary data.</text>
</comment>
<dbReference type="PRINTS" id="PR00313">
    <property type="entry name" value="CABNDNGRPT"/>
</dbReference>
<dbReference type="EMBL" id="QZCE01000002">
    <property type="protein sequence ID" value="NEZ63528.1"/>
    <property type="molecule type" value="Genomic_DNA"/>
</dbReference>
<evidence type="ECO:0000256" key="1">
    <source>
        <dbReference type="SAM" id="MobiDB-lite"/>
    </source>
</evidence>
<dbReference type="InterPro" id="IPR018511">
    <property type="entry name" value="Hemolysin-typ_Ca-bd_CS"/>
</dbReference>
<dbReference type="InterPro" id="IPR014044">
    <property type="entry name" value="CAP_dom"/>
</dbReference>
<feature type="domain" description="SCP" evidence="2">
    <location>
        <begin position="9"/>
        <end position="126"/>
    </location>
</feature>
<sequence>MATFVQQFLALVNGVRVRAGLSRLTIDQQLNHAAQRHTSDIAHNDLVVGHRGSNGSNPTQRARVAGYQSRTVVENIGAGHYTVREVFDDWMSSPGHRANILNPNVRQLGAGHVFLANDTGNHNYFDYWTIVLGTRIPGTEPVRPTPPRPTPPAPTPAPTPVPVPVPAPTPTPEPPVPTPAPTPEPPVPTPTPTPIPAPEPPVPTPAPIPEPPIPTPTPTPTPAPIPEPPIPTPTPAPTPTPTPTPEPPVPTPAPQPSPAPPPVPQPDLPSTPAPSPTPTPQEPTPKPEPQPPINNPDNNNLGVGTPGNDSIEVRNNTQPTAGGLGDDQILGSDGDDILRGDHDRRDPGGWVGGDDVIWGRLGNDRIGGKGGNDTLFGGAGDDVIWGDDGDDLLRGGLGNDILTGDNFSGGSGADRFILAAGEGRDIIRDFEVGIDLIGLADGLTYADLSLGQSGDATVISVDGETLAQVNNVVVTDMTSEMFVLV</sequence>
<accession>A0A6M0S514</accession>
<dbReference type="PROSITE" id="PS00330">
    <property type="entry name" value="HEMOLYSIN_CALCIUM"/>
    <property type="match status" value="2"/>
</dbReference>